<dbReference type="GO" id="GO:0005783">
    <property type="term" value="C:endoplasmic reticulum"/>
    <property type="evidence" value="ECO:0007669"/>
    <property type="project" value="TreeGrafter"/>
</dbReference>
<organism evidence="2 3">
    <name type="scientific">Oopsacas minuta</name>
    <dbReference type="NCBI Taxonomy" id="111878"/>
    <lineage>
        <taxon>Eukaryota</taxon>
        <taxon>Metazoa</taxon>
        <taxon>Porifera</taxon>
        <taxon>Hexactinellida</taxon>
        <taxon>Hexasterophora</taxon>
        <taxon>Lyssacinosida</taxon>
        <taxon>Leucopsacidae</taxon>
        <taxon>Oopsacas</taxon>
    </lineage>
</organism>
<dbReference type="Pfam" id="PF05024">
    <property type="entry name" value="Gpi1"/>
    <property type="match status" value="1"/>
</dbReference>
<keyword evidence="3" id="KW-1185">Reference proteome</keyword>
<comment type="caution">
    <text evidence="2">The sequence shown here is derived from an EMBL/GenBank/DDBJ whole genome shotgun (WGS) entry which is preliminary data.</text>
</comment>
<protein>
    <submittedName>
        <fullName evidence="2">Uncharacterized protein</fullName>
    </submittedName>
</protein>
<dbReference type="GO" id="GO:0016020">
    <property type="term" value="C:membrane"/>
    <property type="evidence" value="ECO:0007669"/>
    <property type="project" value="InterPro"/>
</dbReference>
<gene>
    <name evidence="2" type="ORF">LOD99_2804</name>
</gene>
<dbReference type="Proteomes" id="UP001165289">
    <property type="component" value="Unassembled WGS sequence"/>
</dbReference>
<dbReference type="PANTHER" id="PTHR21329">
    <property type="entry name" value="PHOSPHATIDYLINOSITOL N-ACETYLGLUCOSAMINYLTRANSFERASE SUBUNIT Q-RELATED"/>
    <property type="match status" value="1"/>
</dbReference>
<feature type="transmembrane region" description="Helical" evidence="1">
    <location>
        <begin position="155"/>
        <end position="177"/>
    </location>
</feature>
<dbReference type="AlphaFoldDB" id="A0AAV7K2Z6"/>
<feature type="transmembrane region" description="Helical" evidence="1">
    <location>
        <begin position="33"/>
        <end position="54"/>
    </location>
</feature>
<feature type="transmembrane region" description="Helical" evidence="1">
    <location>
        <begin position="122"/>
        <end position="149"/>
    </location>
</feature>
<evidence type="ECO:0000313" key="2">
    <source>
        <dbReference type="EMBL" id="KAI6654925.1"/>
    </source>
</evidence>
<keyword evidence="1" id="KW-1133">Transmembrane helix</keyword>
<sequence>MLLHSLYRSSLYSNWYHIVSQYRSNCTQLRGKICSLFLLILSALMAYLSCYLIKLPLSCTDYSCVVHKLNQHSLSYLSLTEDKIHSLTENPLGIKLHPLLSSFLSSFCIHHINLWRDILSNVVPFLTALISVAYPIFYINVALTFAIFLDLIRFLSLPIPVILVYAHKTTIILLQVLKHLGMLFIGKNWDPIIRKVSTVPLRVDQLTISTFIFISLIFLSPTLLSLLVIVIFISLPLYIFTITGDYVLNLLLTLQSYCVCLADRKHGTTIHCIQLRDNIAVEDWKYIEDWVIECKNILSIAETNI</sequence>
<accession>A0AAV7K2Z6</accession>
<dbReference type="EMBL" id="JAKMXF010000221">
    <property type="protein sequence ID" value="KAI6654925.1"/>
    <property type="molecule type" value="Genomic_DNA"/>
</dbReference>
<dbReference type="InterPro" id="IPR007720">
    <property type="entry name" value="PigQ/GPI1"/>
</dbReference>
<proteinExistence type="predicted"/>
<feature type="transmembrane region" description="Helical" evidence="1">
    <location>
        <begin position="211"/>
        <end position="240"/>
    </location>
</feature>
<evidence type="ECO:0000313" key="3">
    <source>
        <dbReference type="Proteomes" id="UP001165289"/>
    </source>
</evidence>
<keyword evidence="1" id="KW-0472">Membrane</keyword>
<dbReference type="PANTHER" id="PTHR21329:SF3">
    <property type="entry name" value="PHOSPHATIDYLINOSITOL N-ACETYLGLUCOSAMINYLTRANSFERASE SUBUNIT Q"/>
    <property type="match status" value="1"/>
</dbReference>
<reference evidence="2 3" key="1">
    <citation type="journal article" date="2023" name="BMC Biol.">
        <title>The compact genome of the sponge Oopsacas minuta (Hexactinellida) is lacking key metazoan core genes.</title>
        <authorList>
            <person name="Santini S."/>
            <person name="Schenkelaars Q."/>
            <person name="Jourda C."/>
            <person name="Duchesne M."/>
            <person name="Belahbib H."/>
            <person name="Rocher C."/>
            <person name="Selva M."/>
            <person name="Riesgo A."/>
            <person name="Vervoort M."/>
            <person name="Leys S.P."/>
            <person name="Kodjabachian L."/>
            <person name="Le Bivic A."/>
            <person name="Borchiellini C."/>
            <person name="Claverie J.M."/>
            <person name="Renard E."/>
        </authorList>
    </citation>
    <scope>NUCLEOTIDE SEQUENCE [LARGE SCALE GENOMIC DNA]</scope>
    <source>
        <strain evidence="2">SPO-2</strain>
    </source>
</reference>
<dbReference type="GO" id="GO:0006506">
    <property type="term" value="P:GPI anchor biosynthetic process"/>
    <property type="evidence" value="ECO:0007669"/>
    <property type="project" value="InterPro"/>
</dbReference>
<keyword evidence="1" id="KW-0812">Transmembrane</keyword>
<evidence type="ECO:0000256" key="1">
    <source>
        <dbReference type="SAM" id="Phobius"/>
    </source>
</evidence>
<name>A0AAV7K2Z6_9METZ</name>